<evidence type="ECO:0000259" key="4">
    <source>
        <dbReference type="Pfam" id="PF00676"/>
    </source>
</evidence>
<dbReference type="InterPro" id="IPR050642">
    <property type="entry name" value="PDH_E1_Alpha_Subunit"/>
</dbReference>
<evidence type="ECO:0000256" key="2">
    <source>
        <dbReference type="ARBA" id="ARBA00023002"/>
    </source>
</evidence>
<comment type="cofactor">
    <cofactor evidence="1">
        <name>thiamine diphosphate</name>
        <dbReference type="ChEBI" id="CHEBI:58937"/>
    </cofactor>
</comment>
<protein>
    <submittedName>
        <fullName evidence="5">Pyruvate dehydrogenase E1 component alpha subunit</fullName>
    </submittedName>
</protein>
<dbReference type="Pfam" id="PF00676">
    <property type="entry name" value="E1_dh"/>
    <property type="match status" value="1"/>
</dbReference>
<keyword evidence="5" id="KW-0670">Pyruvate</keyword>
<dbReference type="CDD" id="cd02000">
    <property type="entry name" value="TPP_E1_PDC_ADC_BCADC"/>
    <property type="match status" value="1"/>
</dbReference>
<dbReference type="InterPro" id="IPR029061">
    <property type="entry name" value="THDP-binding"/>
</dbReference>
<dbReference type="AlphaFoldDB" id="A0A1G7N6Q4"/>
<evidence type="ECO:0000256" key="3">
    <source>
        <dbReference type="ARBA" id="ARBA00023052"/>
    </source>
</evidence>
<evidence type="ECO:0000313" key="6">
    <source>
        <dbReference type="Proteomes" id="UP000198972"/>
    </source>
</evidence>
<dbReference type="Proteomes" id="UP000198972">
    <property type="component" value="Unassembled WGS sequence"/>
</dbReference>
<evidence type="ECO:0000313" key="5">
    <source>
        <dbReference type="EMBL" id="SDF69632.1"/>
    </source>
</evidence>
<sequence length="333" mass="36463">MSGKALSIPKELVLEMYKKMQRIRKFEETAATFFAEGKIPGFVHLYIGEEAVAVGACANLRDDDFITSTHRGHGHIVAKGGNLKLMMAELFGKESGYCKGKGGSMHIADAELGILGANGIVGAGHNIAVGAGWSAQYRGTDQVSVCFFGDASTNISSFHEAMNLASVWKLPVIFVCENNLYGISVSQERHQAIKDISLRAAGYGIPSLTADGNDVFAVYEHVNTAIERARAGGGPSLLEFKTYRHRGHFEGDTAAYRPEEEVEEWLKKDPIPRLERYMLDKKIADEKRISEICSEVEAEIREALDFASGSQVPEIGTSVLNIYSDLVEEARVR</sequence>
<name>A0A1G7N6Q4_9BACL</name>
<dbReference type="SUPFAM" id="SSF52518">
    <property type="entry name" value="Thiamin diphosphate-binding fold (THDP-binding)"/>
    <property type="match status" value="1"/>
</dbReference>
<proteinExistence type="predicted"/>
<dbReference type="GO" id="GO:0006086">
    <property type="term" value="P:pyruvate decarboxylation to acetyl-CoA"/>
    <property type="evidence" value="ECO:0007669"/>
    <property type="project" value="TreeGrafter"/>
</dbReference>
<dbReference type="EMBL" id="FNBG01000015">
    <property type="protein sequence ID" value="SDF69632.1"/>
    <property type="molecule type" value="Genomic_DNA"/>
</dbReference>
<dbReference type="PANTHER" id="PTHR11516">
    <property type="entry name" value="PYRUVATE DEHYDROGENASE E1 COMPONENT, ALPHA SUBUNIT BACTERIAL AND ORGANELLAR"/>
    <property type="match status" value="1"/>
</dbReference>
<reference evidence="5 6" key="1">
    <citation type="submission" date="2016-10" db="EMBL/GenBank/DDBJ databases">
        <authorList>
            <person name="de Groot N.N."/>
        </authorList>
    </citation>
    <scope>NUCLEOTIDE SEQUENCE [LARGE SCALE GENOMIC DNA]</scope>
    <source>
        <strain evidence="5 6">DSM 28129</strain>
    </source>
</reference>
<gene>
    <name evidence="5" type="ORF">SAMN04488542_11539</name>
</gene>
<keyword evidence="3" id="KW-0786">Thiamine pyrophosphate</keyword>
<keyword evidence="6" id="KW-1185">Reference proteome</keyword>
<dbReference type="PANTHER" id="PTHR11516:SF60">
    <property type="entry name" value="PYRUVATE DEHYDROGENASE E1 COMPONENT SUBUNIT ALPHA"/>
    <property type="match status" value="1"/>
</dbReference>
<organism evidence="5 6">
    <name type="scientific">Fontibacillus panacisegetis</name>
    <dbReference type="NCBI Taxonomy" id="670482"/>
    <lineage>
        <taxon>Bacteria</taxon>
        <taxon>Bacillati</taxon>
        <taxon>Bacillota</taxon>
        <taxon>Bacilli</taxon>
        <taxon>Bacillales</taxon>
        <taxon>Paenibacillaceae</taxon>
        <taxon>Fontibacillus</taxon>
    </lineage>
</organism>
<dbReference type="Gene3D" id="3.40.50.970">
    <property type="match status" value="1"/>
</dbReference>
<evidence type="ECO:0000256" key="1">
    <source>
        <dbReference type="ARBA" id="ARBA00001964"/>
    </source>
</evidence>
<dbReference type="InterPro" id="IPR001017">
    <property type="entry name" value="DH_E1"/>
</dbReference>
<keyword evidence="2" id="KW-0560">Oxidoreductase</keyword>
<accession>A0A1G7N6Q4</accession>
<feature type="domain" description="Dehydrogenase E1 component" evidence="4">
    <location>
        <begin position="19"/>
        <end position="314"/>
    </location>
</feature>
<dbReference type="GO" id="GO:0004739">
    <property type="term" value="F:pyruvate dehydrogenase (acetyl-transferring) activity"/>
    <property type="evidence" value="ECO:0007669"/>
    <property type="project" value="TreeGrafter"/>
</dbReference>
<dbReference type="STRING" id="670482.SAMN04488542_11539"/>